<comment type="caution">
    <text evidence="1">The sequence shown here is derived from an EMBL/GenBank/DDBJ whole genome shotgun (WGS) entry which is preliminary data.</text>
</comment>
<accession>Z9JME7</accession>
<gene>
    <name evidence="1" type="ORF">AF72_03355</name>
</gene>
<protein>
    <submittedName>
        <fullName evidence="1">Uncharacterized protein</fullName>
    </submittedName>
</protein>
<dbReference type="AlphaFoldDB" id="Z9JME7"/>
<sequence length="43" mass="5211">MPKMRITSTQERVDRIFIKINKDIFIKILIEPEDRMSISMIFL</sequence>
<name>Z9JME7_9GAMM</name>
<dbReference type="Proteomes" id="UP000020406">
    <property type="component" value="Unassembled WGS sequence"/>
</dbReference>
<organism evidence="1 2">
    <name type="scientific">Xylella taiwanensis</name>
    <dbReference type="NCBI Taxonomy" id="1444770"/>
    <lineage>
        <taxon>Bacteria</taxon>
        <taxon>Pseudomonadati</taxon>
        <taxon>Pseudomonadota</taxon>
        <taxon>Gammaproteobacteria</taxon>
        <taxon>Lysobacterales</taxon>
        <taxon>Lysobacteraceae</taxon>
        <taxon>Xylella</taxon>
    </lineage>
</organism>
<evidence type="ECO:0000313" key="2">
    <source>
        <dbReference type="Proteomes" id="UP000020406"/>
    </source>
</evidence>
<evidence type="ECO:0000313" key="1">
    <source>
        <dbReference type="EMBL" id="EWS78942.1"/>
    </source>
</evidence>
<reference evidence="1 2" key="1">
    <citation type="journal article" date="2014" name="Genome Announc.">
        <title>Draft Genome Sequence of Xylella fastidiosa Pear Leaf Scorch Strain in Taiwan.</title>
        <authorList>
            <person name="Su C.C."/>
            <person name="Deng W.L."/>
            <person name="Jan F.J."/>
            <person name="Chang C.J."/>
            <person name="Huang H."/>
            <person name="Chen J."/>
        </authorList>
    </citation>
    <scope>NUCLEOTIDE SEQUENCE [LARGE SCALE GENOMIC DNA]</scope>
    <source>
        <strain evidence="1 2">PLS229</strain>
    </source>
</reference>
<proteinExistence type="predicted"/>
<dbReference type="EMBL" id="JDSQ01000004">
    <property type="protein sequence ID" value="EWS78942.1"/>
    <property type="molecule type" value="Genomic_DNA"/>
</dbReference>